<proteinExistence type="inferred from homology"/>
<dbReference type="PANTHER" id="PTHR42748:SF7">
    <property type="entry name" value="NMRA LIKE REDOX SENSOR 1-RELATED"/>
    <property type="match status" value="1"/>
</dbReference>
<reference evidence="4 5" key="1">
    <citation type="submission" date="2015-01" db="EMBL/GenBank/DDBJ databases">
        <title>The Genome Sequence of Exophiala sideris CBS121828.</title>
        <authorList>
            <consortium name="The Broad Institute Genomics Platform"/>
            <person name="Cuomo C."/>
            <person name="de Hoog S."/>
            <person name="Gorbushina A."/>
            <person name="Stielow B."/>
            <person name="Teixiera M."/>
            <person name="Abouelleil A."/>
            <person name="Chapman S.B."/>
            <person name="Priest M."/>
            <person name="Young S.K."/>
            <person name="Wortman J."/>
            <person name="Nusbaum C."/>
            <person name="Birren B."/>
        </authorList>
    </citation>
    <scope>NUCLEOTIDE SEQUENCE [LARGE SCALE GENOMIC DNA]</scope>
    <source>
        <strain evidence="4 5">CBS 121828</strain>
    </source>
</reference>
<dbReference type="EMBL" id="KN846952">
    <property type="protein sequence ID" value="KIV81552.1"/>
    <property type="molecule type" value="Genomic_DNA"/>
</dbReference>
<accession>A0A0D1YF81</accession>
<dbReference type="Pfam" id="PF05368">
    <property type="entry name" value="NmrA"/>
    <property type="match status" value="1"/>
</dbReference>
<keyword evidence="2" id="KW-0521">NADP</keyword>
<protein>
    <recommendedName>
        <fullName evidence="3">NmrA-like domain-containing protein</fullName>
    </recommendedName>
</protein>
<dbReference type="AlphaFoldDB" id="A0A0D1YF81"/>
<dbReference type="PANTHER" id="PTHR42748">
    <property type="entry name" value="NITROGEN METABOLITE REPRESSION PROTEIN NMRA FAMILY MEMBER"/>
    <property type="match status" value="1"/>
</dbReference>
<organism evidence="4 5">
    <name type="scientific">Exophiala sideris</name>
    <dbReference type="NCBI Taxonomy" id="1016849"/>
    <lineage>
        <taxon>Eukaryota</taxon>
        <taxon>Fungi</taxon>
        <taxon>Dikarya</taxon>
        <taxon>Ascomycota</taxon>
        <taxon>Pezizomycotina</taxon>
        <taxon>Eurotiomycetes</taxon>
        <taxon>Chaetothyriomycetidae</taxon>
        <taxon>Chaetothyriales</taxon>
        <taxon>Herpotrichiellaceae</taxon>
        <taxon>Exophiala</taxon>
    </lineage>
</organism>
<evidence type="ECO:0000256" key="1">
    <source>
        <dbReference type="ARBA" id="ARBA00006328"/>
    </source>
</evidence>
<dbReference type="HOGENOM" id="CLU_007383_8_4_1"/>
<dbReference type="InterPro" id="IPR051164">
    <property type="entry name" value="NmrA-like_oxidored"/>
</dbReference>
<evidence type="ECO:0000259" key="3">
    <source>
        <dbReference type="Pfam" id="PF05368"/>
    </source>
</evidence>
<dbReference type="InterPro" id="IPR036291">
    <property type="entry name" value="NAD(P)-bd_dom_sf"/>
</dbReference>
<evidence type="ECO:0000313" key="5">
    <source>
        <dbReference type="Proteomes" id="UP000053599"/>
    </source>
</evidence>
<gene>
    <name evidence="4" type="ORF">PV11_03728</name>
</gene>
<name>A0A0D1YF81_9EURO</name>
<sequence>MDTPLTTRNILVTGATGKQGGAAIKALLANPPPFPFHILALTRKSTSKTAQTLAANPKITVIEGDIHDPGAIFSKAGGVGAVWGVFLVTIPSLKKDVEEQEMKQGKDLIDAAVAHDVRHFVYTSVDRGGNEKSDYNATDVPHFVSKYNVEKHLYEKVRGTKTTYTVLRPTCFMDNLTPDFPGRVFATMWARMGDRGLQFVATKDIGIFAALAFSNHESDDYKNKGISLAGDTLTQAQANEIFWRALGRPMIRSYDFMGTVLQWMIPEMGVMFRWFAEHGYGADEVQCRRLNKDMHNFESWLLEESKFRR</sequence>
<dbReference type="InterPro" id="IPR008030">
    <property type="entry name" value="NmrA-like"/>
</dbReference>
<dbReference type="Proteomes" id="UP000053599">
    <property type="component" value="Unassembled WGS sequence"/>
</dbReference>
<feature type="domain" description="NmrA-like" evidence="3">
    <location>
        <begin position="7"/>
        <end position="282"/>
    </location>
</feature>
<dbReference type="SUPFAM" id="SSF51735">
    <property type="entry name" value="NAD(P)-binding Rossmann-fold domains"/>
    <property type="match status" value="1"/>
</dbReference>
<dbReference type="Gene3D" id="3.40.50.720">
    <property type="entry name" value="NAD(P)-binding Rossmann-like Domain"/>
    <property type="match status" value="1"/>
</dbReference>
<dbReference type="OrthoDB" id="9997102at2759"/>
<dbReference type="STRING" id="1016849.A0A0D1YF81"/>
<comment type="similarity">
    <text evidence="1">Belongs to the NmrA-type oxidoreductase family.</text>
</comment>
<dbReference type="GO" id="GO:0005634">
    <property type="term" value="C:nucleus"/>
    <property type="evidence" value="ECO:0007669"/>
    <property type="project" value="TreeGrafter"/>
</dbReference>
<evidence type="ECO:0000256" key="2">
    <source>
        <dbReference type="ARBA" id="ARBA00022857"/>
    </source>
</evidence>
<dbReference type="Gene3D" id="3.90.25.10">
    <property type="entry name" value="UDP-galactose 4-epimerase, domain 1"/>
    <property type="match status" value="1"/>
</dbReference>
<evidence type="ECO:0000313" key="4">
    <source>
        <dbReference type="EMBL" id="KIV81552.1"/>
    </source>
</evidence>